<dbReference type="InterPro" id="IPR008964">
    <property type="entry name" value="Invasin/intimin_cell_adhesion"/>
</dbReference>
<evidence type="ECO:0000259" key="3">
    <source>
        <dbReference type="PROSITE" id="PS51127"/>
    </source>
</evidence>
<proteinExistence type="inferred from homology"/>
<feature type="domain" description="Big-1" evidence="3">
    <location>
        <begin position="462"/>
        <end position="553"/>
    </location>
</feature>
<protein>
    <submittedName>
        <fullName evidence="4">Ig-like domain-containing protein</fullName>
    </submittedName>
</protein>
<dbReference type="SMART" id="SM00634">
    <property type="entry name" value="BID_1"/>
    <property type="match status" value="2"/>
</dbReference>
<dbReference type="EMBL" id="JBIHSN010000003">
    <property type="protein sequence ID" value="MFH0267032.1"/>
    <property type="molecule type" value="Genomic_DNA"/>
</dbReference>
<dbReference type="Gene3D" id="2.60.40.2810">
    <property type="match status" value="1"/>
</dbReference>
<dbReference type="Gene3D" id="2.60.40.10">
    <property type="entry name" value="Immunoglobulins"/>
    <property type="match status" value="3"/>
</dbReference>
<dbReference type="PROSITE" id="PS51257">
    <property type="entry name" value="PROKAR_LIPOPROTEIN"/>
    <property type="match status" value="1"/>
</dbReference>
<dbReference type="InterPro" id="IPR051715">
    <property type="entry name" value="Intimin-Invasin_domain"/>
</dbReference>
<dbReference type="Proteomes" id="UP001607151">
    <property type="component" value="Unassembled WGS sequence"/>
</dbReference>
<evidence type="ECO:0000313" key="5">
    <source>
        <dbReference type="Proteomes" id="UP001607151"/>
    </source>
</evidence>
<organism evidence="4 5">
    <name type="scientific">Vibrio rumoiensis</name>
    <dbReference type="NCBI Taxonomy" id="76258"/>
    <lineage>
        <taxon>Bacteria</taxon>
        <taxon>Pseudomonadati</taxon>
        <taxon>Pseudomonadota</taxon>
        <taxon>Gammaproteobacteria</taxon>
        <taxon>Vibrionales</taxon>
        <taxon>Vibrionaceae</taxon>
        <taxon>Vibrio</taxon>
    </lineage>
</organism>
<evidence type="ECO:0000256" key="2">
    <source>
        <dbReference type="SAM" id="SignalP"/>
    </source>
</evidence>
<dbReference type="PROSITE" id="PS51127">
    <property type="entry name" value="BIG1"/>
    <property type="match status" value="1"/>
</dbReference>
<evidence type="ECO:0000313" key="4">
    <source>
        <dbReference type="EMBL" id="MFH0267032.1"/>
    </source>
</evidence>
<feature type="chain" id="PRO_5045223337" evidence="2">
    <location>
        <begin position="20"/>
        <end position="873"/>
    </location>
</feature>
<comment type="similarity">
    <text evidence="1">Belongs to the intimin/invasin family.</text>
</comment>
<comment type="caution">
    <text evidence="4">The sequence shown here is derived from an EMBL/GenBank/DDBJ whole genome shotgun (WGS) entry which is preliminary data.</text>
</comment>
<accession>A0ABW7IZE6</accession>
<dbReference type="Pfam" id="PF02369">
    <property type="entry name" value="Big_1"/>
    <property type="match status" value="2"/>
</dbReference>
<dbReference type="InterPro" id="IPR013783">
    <property type="entry name" value="Ig-like_fold"/>
</dbReference>
<feature type="signal peptide" evidence="2">
    <location>
        <begin position="1"/>
        <end position="19"/>
    </location>
</feature>
<keyword evidence="5" id="KW-1185">Reference proteome</keyword>
<dbReference type="RefSeq" id="WP_394608588.1">
    <property type="nucleotide sequence ID" value="NZ_JBIHSJ010000004.1"/>
</dbReference>
<sequence length="873" mass="93897">MKFYTKLVAILLVTFMLSACNKEENTELGSSSTGSGEQKYVTAYSKDSYDFAKKEQSGQYRVDLTDKVELSANTEIKVSSLELLTSDSDCKILSQDDSSFVITTDNNKVCDYEYFINSTDSNAELVGKISGISRVVVSDDVEQAELTPFGYVAYQGQEAKIDVEKELNKVGDFTDLDGYTLDTAVLSTSSTAQVQLDTENNIIEYTPAPGFLGSEPIMYSMKNANGDVLAGTVIATVADEVKAGIDIQDTIVIKEPVLVSESTTVDLTPYVTNSDDDWQLIYVNSFDAMVNLTNPEDLQNKAFDFVAEHIGDFYVNAVVTDHHGGFDVSLIRLSVQDPNSAATWNDIIQDLSLFKAPLTLSEAQSQGIIFASANADSVGASVAEFNFSQASQLCQLVGRLPTESELLSFYTDSKPIQQGWPVDIPYWTSDINTVVDLSTGVSKTSGNDFYYVTCIVEGGFEILPEESSTDSIVANGVDTAQVVAKLTSNGKPVEGQVISASVNSDSAAQIEDVNVTTDADGKAYFSISDLKAETVSVTVAFNNSKRSMNVEFVADPATAVLSLDVIKDNQPVEGGVNQAKATLVDANENLVSDQAVHFTTNDPKAVVVQPTVNTDDFGEANADIGYAGEGLVENQSVILTASYTNADFPQQASQVITYTYTPSGDIVSFEQTGINSNNQAIIEAVVKDADGIPVDDIFVHFVATAGDCSVVDDDVRTDESGSAINYVVRGTSEVCTVTASLDGHSYTHLSVLWDPYVQIVLPSAVGNSAVAGKCSYYGYPPLGTVGTLDDLEDWTRANIKTLKGSWQKESVKYGCDNTYYINIFGLTGYKETVGNWGPTCTAGYSKVLGVDADSGSLRDLNMDVKSKLIICGR</sequence>
<evidence type="ECO:0000256" key="1">
    <source>
        <dbReference type="ARBA" id="ARBA00010116"/>
    </source>
</evidence>
<keyword evidence="2" id="KW-0732">Signal</keyword>
<dbReference type="SUPFAM" id="SSF49373">
    <property type="entry name" value="Invasin/intimin cell-adhesion fragments"/>
    <property type="match status" value="3"/>
</dbReference>
<reference evidence="4 5" key="1">
    <citation type="submission" date="2024-10" db="EMBL/GenBank/DDBJ databases">
        <authorList>
            <person name="Yibar A."/>
            <person name="Saticioglu I.B."/>
            <person name="Duman M."/>
            <person name="Ajmi N."/>
            <person name="Gurler F."/>
            <person name="Ay H."/>
            <person name="Onuk E."/>
            <person name="Guler S."/>
            <person name="Romalde J.L."/>
        </authorList>
    </citation>
    <scope>NUCLEOTIDE SEQUENCE [LARGE SCALE GENOMIC DNA]</scope>
    <source>
        <strain evidence="4 5">14-MA-B</strain>
    </source>
</reference>
<dbReference type="InterPro" id="IPR003344">
    <property type="entry name" value="Big_1_dom"/>
</dbReference>
<gene>
    <name evidence="4" type="ORF">ACGRQ9_16435</name>
</gene>
<dbReference type="PANTHER" id="PTHR39576:SF2">
    <property type="entry name" value="ATTACHING AND EFFACING PROTEIN HOMOLOG-RELATED"/>
    <property type="match status" value="1"/>
</dbReference>
<dbReference type="PANTHER" id="PTHR39576">
    <property type="entry name" value="ATTACHING AND EFFACING PROTEIN HOMOLOG-RELATED-RELATED"/>
    <property type="match status" value="1"/>
</dbReference>
<name>A0ABW7IZE6_9VIBR</name>